<evidence type="ECO:0000313" key="2">
    <source>
        <dbReference type="Proteomes" id="UP000188605"/>
    </source>
</evidence>
<name>A0ACC8XBF5_9FIRM</name>
<accession>A0ACC8XBF5</accession>
<dbReference type="Proteomes" id="UP000188605">
    <property type="component" value="Unassembled WGS sequence"/>
</dbReference>
<organism evidence="1 2">
    <name type="scientific">Candidatus Epulonipiscium fishelsonii</name>
    <dbReference type="NCBI Taxonomy" id="77094"/>
    <lineage>
        <taxon>Bacteria</taxon>
        <taxon>Bacillati</taxon>
        <taxon>Bacillota</taxon>
        <taxon>Clostridia</taxon>
        <taxon>Lachnospirales</taxon>
        <taxon>Lachnospiraceae</taxon>
        <taxon>Candidatus Epulonipiscium</taxon>
    </lineage>
</organism>
<proteinExistence type="predicted"/>
<gene>
    <name evidence="1" type="ORF">AN396_07855</name>
</gene>
<evidence type="ECO:0000313" key="1">
    <source>
        <dbReference type="EMBL" id="ONI39662.1"/>
    </source>
</evidence>
<reference evidence="1" key="1">
    <citation type="submission" date="2016-08" db="EMBL/GenBank/DDBJ databases">
        <authorList>
            <person name="Ngugi D.K."/>
            <person name="Miyake S."/>
            <person name="Stingl U."/>
        </authorList>
    </citation>
    <scope>NUCLEOTIDE SEQUENCE</scope>
    <source>
        <strain evidence="1">SCG-B11WGA-EpuloA1</strain>
    </source>
</reference>
<comment type="caution">
    <text evidence="1">The sequence shown here is derived from an EMBL/GenBank/DDBJ whole genome shotgun (WGS) entry which is preliminary data.</text>
</comment>
<keyword evidence="2" id="KW-1185">Reference proteome</keyword>
<sequence length="705" mass="82577">MDYNLLRNTDQPHEFLGMHEQYKKGVEIVVVRVFCPDAIKVVAKPKTEPDKEYALQELSEGLFEGVMGKHKKKFPYILRYTNQSGETWESEDAYAFEPYISQDNLKTFLTSIDPKAYSWMGAHVTTKESVRGVNFTVWAPNAKRVSIIGEFNNWDGRRHIMTNYKYSGIFNIFIPGISEHSCYKYEIKTQDDSLLYKADPYARRFALRPETYCFPYNGNSYTWKNEGIDKQDINSVNKPVNIYEVHIGSWRRKGNNEFLTYREIAQPLAEYVNEMNYTHVELMGIMEHPFDGSWGYQVTGYFAPTTRYGMPDDFKYLMDVLHQHGIGVILDWVPGHFPKDAFGFEYFDGTHLYEKPETHPDWGTLLFDYYKREVKSFLISSAMMWFDEYKADGIRVDAVASMLFGGRLGSHESDGTAVEFLKELNQTVKKEFPHKIVIAEDSSAWYGVTKKVDEGGLGFDYKWNLGWMNDVLKYMSYKFEHRGYIHDKLTFSLSYMYNENYILPLSHDEVVHGKSPMLYKMSGDWWQRQANLRLLYGYMYVHPGKKLMFMGNEFVQTSEWYEGKSLDWHLLEYKDHRETLLYVKELNELYKSHPALYEEKDLTQNFSWIRGDDLDTLIVSFIRRTKKEELIIILNFSIRTHLGYIVGAEKEGTYKEIFNSDKLEYGGTGRLNGELQTNNFGYNYKEFSLYVDVPPAGLVVLKHIK</sequence>
<dbReference type="EMBL" id="LJDB01000062">
    <property type="protein sequence ID" value="ONI39662.1"/>
    <property type="molecule type" value="Genomic_DNA"/>
</dbReference>
<protein>
    <submittedName>
        <fullName evidence="1">Uncharacterized protein</fullName>
    </submittedName>
</protein>